<proteinExistence type="predicted"/>
<evidence type="ECO:0000313" key="1">
    <source>
        <dbReference type="EMBL" id="CCM02681.1"/>
    </source>
</evidence>
<dbReference type="AlphaFoldDB" id="J4IAC7"/>
<sequence>MASLVGAVAILQAQLHGRRQPAFAWEFNATINLAVTYLAKQAP</sequence>
<dbReference type="InParanoid" id="J4IAC7"/>
<dbReference type="RefSeq" id="XP_012181964.1">
    <property type="nucleotide sequence ID" value="XM_012326574.1"/>
</dbReference>
<organism evidence="1 2">
    <name type="scientific">Fibroporia radiculosa</name>
    <dbReference type="NCBI Taxonomy" id="599839"/>
    <lineage>
        <taxon>Eukaryota</taxon>
        <taxon>Fungi</taxon>
        <taxon>Dikarya</taxon>
        <taxon>Basidiomycota</taxon>
        <taxon>Agaricomycotina</taxon>
        <taxon>Agaricomycetes</taxon>
        <taxon>Polyporales</taxon>
        <taxon>Fibroporiaceae</taxon>
        <taxon>Fibroporia</taxon>
    </lineage>
</organism>
<keyword evidence="2" id="KW-1185">Reference proteome</keyword>
<evidence type="ECO:0000313" key="2">
    <source>
        <dbReference type="Proteomes" id="UP000006352"/>
    </source>
</evidence>
<dbReference type="HOGENOM" id="CLU_3242142_0_0_1"/>
<dbReference type="EMBL" id="HE797088">
    <property type="protein sequence ID" value="CCM02681.1"/>
    <property type="molecule type" value="Genomic_DNA"/>
</dbReference>
<reference evidence="1 2" key="1">
    <citation type="journal article" date="2012" name="Appl. Environ. Microbiol.">
        <title>Short-read sequencing for genomic analysis of the brown rot fungus Fibroporia radiculosa.</title>
        <authorList>
            <person name="Tang J.D."/>
            <person name="Perkins A.D."/>
            <person name="Sonstegard T.S."/>
            <person name="Schroeder S.G."/>
            <person name="Burgess S.C."/>
            <person name="Diehl S.V."/>
        </authorList>
    </citation>
    <scope>NUCLEOTIDE SEQUENCE [LARGE SCALE GENOMIC DNA]</scope>
    <source>
        <strain evidence="1 2">TFFH 294</strain>
    </source>
</reference>
<dbReference type="Proteomes" id="UP000006352">
    <property type="component" value="Unassembled WGS sequence"/>
</dbReference>
<protein>
    <submittedName>
        <fullName evidence="1">Uncharacterized protein</fullName>
    </submittedName>
</protein>
<accession>J4IAC7</accession>
<gene>
    <name evidence="1" type="ORF">FIBRA_04786</name>
</gene>
<name>J4IAC7_9APHY</name>
<dbReference type="GeneID" id="24097592"/>